<proteinExistence type="predicted"/>
<gene>
    <name evidence="1" type="ORF">M9458_045468</name>
</gene>
<organism evidence="1 2">
    <name type="scientific">Cirrhinus mrigala</name>
    <name type="common">Mrigala</name>
    <dbReference type="NCBI Taxonomy" id="683832"/>
    <lineage>
        <taxon>Eukaryota</taxon>
        <taxon>Metazoa</taxon>
        <taxon>Chordata</taxon>
        <taxon>Craniata</taxon>
        <taxon>Vertebrata</taxon>
        <taxon>Euteleostomi</taxon>
        <taxon>Actinopterygii</taxon>
        <taxon>Neopterygii</taxon>
        <taxon>Teleostei</taxon>
        <taxon>Ostariophysi</taxon>
        <taxon>Cypriniformes</taxon>
        <taxon>Cyprinidae</taxon>
        <taxon>Labeoninae</taxon>
        <taxon>Labeonini</taxon>
        <taxon>Cirrhinus</taxon>
    </lineage>
</organism>
<sequence>EVEMSAAASEGDSVARRPSAIAAHLSWTLNYQLCSSEPPRRSVWRLDDWFLGRASAALPRPNPVPFFPEVHEELVRTWRVPSSPLATLDGGAAGGYVAVPQVERVITWRDRPHLPSRAAYHAAGQAATCGSTKPG</sequence>
<dbReference type="Proteomes" id="UP001529510">
    <property type="component" value="Unassembled WGS sequence"/>
</dbReference>
<evidence type="ECO:0000313" key="1">
    <source>
        <dbReference type="EMBL" id="KAL0161743.1"/>
    </source>
</evidence>
<evidence type="ECO:0000313" key="2">
    <source>
        <dbReference type="Proteomes" id="UP001529510"/>
    </source>
</evidence>
<reference evidence="1 2" key="1">
    <citation type="submission" date="2024-05" db="EMBL/GenBank/DDBJ databases">
        <title>Genome sequencing and assembly of Indian major carp, Cirrhinus mrigala (Hamilton, 1822).</title>
        <authorList>
            <person name="Mohindra V."/>
            <person name="Chowdhury L.M."/>
            <person name="Lal K."/>
            <person name="Jena J.K."/>
        </authorList>
    </citation>
    <scope>NUCLEOTIDE SEQUENCE [LARGE SCALE GENOMIC DNA]</scope>
    <source>
        <strain evidence="1">CM1030</strain>
        <tissue evidence="1">Blood</tissue>
    </source>
</reference>
<name>A0ABD0NIW1_CIRMR</name>
<accession>A0ABD0NIW1</accession>
<dbReference type="AlphaFoldDB" id="A0ABD0NIW1"/>
<comment type="caution">
    <text evidence="1">The sequence shown here is derived from an EMBL/GenBank/DDBJ whole genome shotgun (WGS) entry which is preliminary data.</text>
</comment>
<feature type="non-terminal residue" evidence="1">
    <location>
        <position position="135"/>
    </location>
</feature>
<dbReference type="EMBL" id="JAMKFB020000022">
    <property type="protein sequence ID" value="KAL0161743.1"/>
    <property type="molecule type" value="Genomic_DNA"/>
</dbReference>
<keyword evidence="2" id="KW-1185">Reference proteome</keyword>
<protein>
    <submittedName>
        <fullName evidence="1">Uncharacterized protein</fullName>
    </submittedName>
</protein>
<feature type="non-terminal residue" evidence="1">
    <location>
        <position position="1"/>
    </location>
</feature>